<accession>X1Q8R8</accession>
<dbReference type="EMBL" id="BARW01000444">
    <property type="protein sequence ID" value="GAI64608.1"/>
    <property type="molecule type" value="Genomic_DNA"/>
</dbReference>
<dbReference type="SUPFAM" id="SSF102712">
    <property type="entry name" value="JAB1/MPN domain"/>
    <property type="match status" value="1"/>
</dbReference>
<sequence length="519" mass="60043">MEGPNKNNDDKKKESEQIEPEINKEQVKGHIEVEKTGKPVILRAEAYKTIILYASRYANQAIPSSDWKEIYGILIGYSDDQFVYIEHAEALTFGHDTDVQLDERHYGFIDEIQRKLDNDEKKKDYYMIGWFHSHPGLNLFFSYVDLINQLGFQQSNDDFVGLVFDHTLLGKKKKEKINNNILTKYDTGFEIYRLTDITIDSNSVEFENNYHKVDYIVKGLNKFFFANLLNELSSLAFAGKPLQEAYKEKSKLESGYKDVDEVFDNTNNGLYKNSLVDIPLSEDIKFDVNNIYYDTSMSSTIAKETAEKLIYEGNRAFKNKDMFTGIEKYRKGIENYKEINDTDRAMDLLRKVSRVCITNNHLVLAREFAEELYKLAEINNQIFYQGIANYIIGYILLKERDLDVLESGLKKIEDAAIDFIEVKDFAGAGMAFDKIGSVYEKKIKNIGIACLFYREAIENYNTGLIYSHPLRITPWSKPEVLVDKIIGLRDVIEVLLPDIEDLDAKQKIINDLKSIQYNF</sequence>
<dbReference type="InterPro" id="IPR050242">
    <property type="entry name" value="JAMM_MPN+_peptidase_M67A"/>
</dbReference>
<name>X1Q8R8_9ZZZZ</name>
<dbReference type="PANTHER" id="PTHR10410">
    <property type="entry name" value="EUKARYOTIC TRANSLATION INITIATION FACTOR 3 -RELATED"/>
    <property type="match status" value="1"/>
</dbReference>
<organism evidence="3">
    <name type="scientific">marine sediment metagenome</name>
    <dbReference type="NCBI Taxonomy" id="412755"/>
    <lineage>
        <taxon>unclassified sequences</taxon>
        <taxon>metagenomes</taxon>
        <taxon>ecological metagenomes</taxon>
    </lineage>
</organism>
<protein>
    <recommendedName>
        <fullName evidence="2">MPN domain-containing protein</fullName>
    </recommendedName>
</protein>
<reference evidence="3" key="1">
    <citation type="journal article" date="2014" name="Front. Microbiol.">
        <title>High frequency of phylogenetically diverse reductive dehalogenase-homologous genes in deep subseafloor sedimentary metagenomes.</title>
        <authorList>
            <person name="Kawai M."/>
            <person name="Futagami T."/>
            <person name="Toyoda A."/>
            <person name="Takaki Y."/>
            <person name="Nishi S."/>
            <person name="Hori S."/>
            <person name="Arai W."/>
            <person name="Tsubouchi T."/>
            <person name="Morono Y."/>
            <person name="Uchiyama I."/>
            <person name="Ito T."/>
            <person name="Fujiyama A."/>
            <person name="Inagaki F."/>
            <person name="Takami H."/>
        </authorList>
    </citation>
    <scope>NUCLEOTIDE SEQUENCE</scope>
    <source>
        <strain evidence="3">Expedition CK06-06</strain>
    </source>
</reference>
<dbReference type="InterPro" id="IPR000555">
    <property type="entry name" value="JAMM/MPN+_dom"/>
</dbReference>
<feature type="compositionally biased region" description="Basic and acidic residues" evidence="1">
    <location>
        <begin position="7"/>
        <end position="27"/>
    </location>
</feature>
<dbReference type="Pfam" id="PF01398">
    <property type="entry name" value="JAB"/>
    <property type="match status" value="1"/>
</dbReference>
<evidence type="ECO:0000259" key="2">
    <source>
        <dbReference type="PROSITE" id="PS50249"/>
    </source>
</evidence>
<dbReference type="InterPro" id="IPR011990">
    <property type="entry name" value="TPR-like_helical_dom_sf"/>
</dbReference>
<dbReference type="Gene3D" id="3.40.140.10">
    <property type="entry name" value="Cytidine Deaminase, domain 2"/>
    <property type="match status" value="1"/>
</dbReference>
<dbReference type="AlphaFoldDB" id="X1Q8R8"/>
<dbReference type="PROSITE" id="PS50249">
    <property type="entry name" value="MPN"/>
    <property type="match status" value="1"/>
</dbReference>
<proteinExistence type="predicted"/>
<feature type="region of interest" description="Disordered" evidence="1">
    <location>
        <begin position="1"/>
        <end position="27"/>
    </location>
</feature>
<gene>
    <name evidence="3" type="ORF">S12H4_01985</name>
</gene>
<evidence type="ECO:0000313" key="3">
    <source>
        <dbReference type="EMBL" id="GAI64608.1"/>
    </source>
</evidence>
<comment type="caution">
    <text evidence="3">The sequence shown here is derived from an EMBL/GenBank/DDBJ whole genome shotgun (WGS) entry which is preliminary data.</text>
</comment>
<dbReference type="SUPFAM" id="SSF48452">
    <property type="entry name" value="TPR-like"/>
    <property type="match status" value="1"/>
</dbReference>
<dbReference type="GO" id="GO:0008237">
    <property type="term" value="F:metallopeptidase activity"/>
    <property type="evidence" value="ECO:0007669"/>
    <property type="project" value="InterPro"/>
</dbReference>
<dbReference type="InterPro" id="IPR037518">
    <property type="entry name" value="MPN"/>
</dbReference>
<feature type="domain" description="MPN" evidence="2">
    <location>
        <begin position="40"/>
        <end position="183"/>
    </location>
</feature>
<evidence type="ECO:0000256" key="1">
    <source>
        <dbReference type="SAM" id="MobiDB-lite"/>
    </source>
</evidence>